<organism evidence="3">
    <name type="scientific">Schaalia odontolytica</name>
    <dbReference type="NCBI Taxonomy" id="1660"/>
    <lineage>
        <taxon>Bacteria</taxon>
        <taxon>Bacillati</taxon>
        <taxon>Actinomycetota</taxon>
        <taxon>Actinomycetes</taxon>
        <taxon>Actinomycetales</taxon>
        <taxon>Actinomycetaceae</taxon>
        <taxon>Schaalia</taxon>
    </lineage>
</organism>
<dbReference type="Pfam" id="PF04023">
    <property type="entry name" value="FeoA"/>
    <property type="match status" value="1"/>
</dbReference>
<evidence type="ECO:0000313" key="3">
    <source>
        <dbReference type="EMBL" id="VYS75890.1"/>
    </source>
</evidence>
<gene>
    <name evidence="3" type="ORF">AOLFYP35_00165</name>
</gene>
<name>A0A6N2R7M0_9ACTO</name>
<proteinExistence type="predicted"/>
<accession>A0A6N2R7M0</accession>
<dbReference type="AlphaFoldDB" id="A0A6N2R7M0"/>
<dbReference type="InterPro" id="IPR008988">
    <property type="entry name" value="Transcriptional_repressor_C"/>
</dbReference>
<dbReference type="GO" id="GO:0046914">
    <property type="term" value="F:transition metal ion binding"/>
    <property type="evidence" value="ECO:0007669"/>
    <property type="project" value="InterPro"/>
</dbReference>
<sequence length="58" mass="6367">MEVSPEHRLRLYELGVRPGSEFFIVNKAAFGGLVVNIAGARVAVDRRSARAIEVEEIA</sequence>
<keyword evidence="1" id="KW-0408">Iron</keyword>
<protein>
    <submittedName>
        <fullName evidence="3">FeoA domain protein</fullName>
    </submittedName>
</protein>
<dbReference type="Gene3D" id="2.30.30.90">
    <property type="match status" value="1"/>
</dbReference>
<feature type="domain" description="Ferrous iron transporter FeoA-like" evidence="2">
    <location>
        <begin position="5"/>
        <end position="55"/>
    </location>
</feature>
<evidence type="ECO:0000259" key="2">
    <source>
        <dbReference type="Pfam" id="PF04023"/>
    </source>
</evidence>
<reference evidence="3" key="1">
    <citation type="submission" date="2019-11" db="EMBL/GenBank/DDBJ databases">
        <authorList>
            <person name="Feng L."/>
        </authorList>
    </citation>
    <scope>NUCLEOTIDE SEQUENCE</scope>
    <source>
        <strain evidence="3">AodontolyticusLFYP35</strain>
    </source>
</reference>
<dbReference type="InterPro" id="IPR007167">
    <property type="entry name" value="Fe-transptr_FeoA-like"/>
</dbReference>
<dbReference type="InterPro" id="IPR038157">
    <property type="entry name" value="FeoA_core_dom"/>
</dbReference>
<dbReference type="EMBL" id="CACRSM010000002">
    <property type="protein sequence ID" value="VYS75890.1"/>
    <property type="molecule type" value="Genomic_DNA"/>
</dbReference>
<evidence type="ECO:0000256" key="1">
    <source>
        <dbReference type="ARBA" id="ARBA00023004"/>
    </source>
</evidence>
<dbReference type="SUPFAM" id="SSF50037">
    <property type="entry name" value="C-terminal domain of transcriptional repressors"/>
    <property type="match status" value="1"/>
</dbReference>